<feature type="domain" description="N-acetyltransferase" evidence="1">
    <location>
        <begin position="1"/>
        <end position="96"/>
    </location>
</feature>
<dbReference type="InterPro" id="IPR016181">
    <property type="entry name" value="Acyl_CoA_acyltransferase"/>
</dbReference>
<dbReference type="AlphaFoldDB" id="A0A1H7AXY8"/>
<dbReference type="Gene3D" id="3.40.630.30">
    <property type="match status" value="1"/>
</dbReference>
<dbReference type="GO" id="GO:0016747">
    <property type="term" value="F:acyltransferase activity, transferring groups other than amino-acyl groups"/>
    <property type="evidence" value="ECO:0007669"/>
    <property type="project" value="InterPro"/>
</dbReference>
<accession>A0A1H7AXY8</accession>
<dbReference type="SUPFAM" id="SSF55729">
    <property type="entry name" value="Acyl-CoA N-acyltransferases (Nat)"/>
    <property type="match status" value="1"/>
</dbReference>
<keyword evidence="3" id="KW-1185">Reference proteome</keyword>
<gene>
    <name evidence="2" type="ORF">SAMN04488058_11519</name>
</gene>
<name>A0A1H7AXY8_9DEIO</name>
<protein>
    <submittedName>
        <fullName evidence="2">Acetyltransferase (GNAT) family protein</fullName>
    </submittedName>
</protein>
<reference evidence="3" key="1">
    <citation type="submission" date="2016-10" db="EMBL/GenBank/DDBJ databases">
        <authorList>
            <person name="Varghese N."/>
            <person name="Submissions S."/>
        </authorList>
    </citation>
    <scope>NUCLEOTIDE SEQUENCE [LARGE SCALE GENOMIC DNA]</scope>
    <source>
        <strain evidence="3">CGMCC 1.10218</strain>
    </source>
</reference>
<dbReference type="Proteomes" id="UP000199223">
    <property type="component" value="Unassembled WGS sequence"/>
</dbReference>
<organism evidence="2 3">
    <name type="scientific">Deinococcus reticulitermitis</name>
    <dbReference type="NCBI Taxonomy" id="856736"/>
    <lineage>
        <taxon>Bacteria</taxon>
        <taxon>Thermotogati</taxon>
        <taxon>Deinococcota</taxon>
        <taxon>Deinococci</taxon>
        <taxon>Deinococcales</taxon>
        <taxon>Deinococcaceae</taxon>
        <taxon>Deinococcus</taxon>
    </lineage>
</organism>
<dbReference type="EMBL" id="FNZA01000015">
    <property type="protein sequence ID" value="SEJ70463.1"/>
    <property type="molecule type" value="Genomic_DNA"/>
</dbReference>
<sequence length="96" mass="10339">MWDAARLAWWGETLVGIALPERSGLGAWNAVLAVHPAHRRRGLASVLLAEVARSLQPGGVAFLNVAGSARDAAYLGVLRRLGASIEPDWIAWEREA</sequence>
<dbReference type="PROSITE" id="PS51186">
    <property type="entry name" value="GNAT"/>
    <property type="match status" value="1"/>
</dbReference>
<keyword evidence="2" id="KW-0808">Transferase</keyword>
<dbReference type="RefSeq" id="WP_245745480.1">
    <property type="nucleotide sequence ID" value="NZ_FNZA01000015.1"/>
</dbReference>
<dbReference type="Pfam" id="PF00583">
    <property type="entry name" value="Acetyltransf_1"/>
    <property type="match status" value="1"/>
</dbReference>
<dbReference type="InterPro" id="IPR000182">
    <property type="entry name" value="GNAT_dom"/>
</dbReference>
<dbReference type="CDD" id="cd04301">
    <property type="entry name" value="NAT_SF"/>
    <property type="match status" value="1"/>
</dbReference>
<evidence type="ECO:0000259" key="1">
    <source>
        <dbReference type="PROSITE" id="PS51186"/>
    </source>
</evidence>
<dbReference type="STRING" id="856736.SAMN04488058_11519"/>
<proteinExistence type="predicted"/>
<evidence type="ECO:0000313" key="3">
    <source>
        <dbReference type="Proteomes" id="UP000199223"/>
    </source>
</evidence>
<evidence type="ECO:0000313" key="2">
    <source>
        <dbReference type="EMBL" id="SEJ70463.1"/>
    </source>
</evidence>